<evidence type="ECO:0000256" key="1">
    <source>
        <dbReference type="ARBA" id="ARBA00004123"/>
    </source>
</evidence>
<gene>
    <name evidence="18" type="ORF">FIBRA_02207</name>
</gene>
<evidence type="ECO:0000256" key="2">
    <source>
        <dbReference type="ARBA" id="ARBA00004496"/>
    </source>
</evidence>
<dbReference type="PRINTS" id="PR00081">
    <property type="entry name" value="GDHRDH"/>
</dbReference>
<dbReference type="Pfam" id="PF00106">
    <property type="entry name" value="adh_short"/>
    <property type="match status" value="1"/>
</dbReference>
<dbReference type="InterPro" id="IPR002347">
    <property type="entry name" value="SDR_fam"/>
</dbReference>
<feature type="compositionally biased region" description="Polar residues" evidence="16">
    <location>
        <begin position="376"/>
        <end position="388"/>
    </location>
</feature>
<keyword evidence="10" id="KW-0521">NADP</keyword>
<feature type="compositionally biased region" description="Acidic residues" evidence="16">
    <location>
        <begin position="431"/>
        <end position="441"/>
    </location>
</feature>
<feature type="compositionally biased region" description="Basic and acidic residues" evidence="16">
    <location>
        <begin position="693"/>
        <end position="709"/>
    </location>
</feature>
<keyword evidence="11" id="KW-0694">RNA-binding</keyword>
<feature type="region of interest" description="Disordered" evidence="16">
    <location>
        <begin position="523"/>
        <end position="580"/>
    </location>
</feature>
<dbReference type="HOGENOM" id="CLU_007059_0_0_1"/>
<keyword evidence="5" id="KW-0813">Transport</keyword>
<feature type="region of interest" description="Disordered" evidence="16">
    <location>
        <begin position="693"/>
        <end position="736"/>
    </location>
</feature>
<dbReference type="InterPro" id="IPR036291">
    <property type="entry name" value="NAD(P)-bd_dom_sf"/>
</dbReference>
<dbReference type="GO" id="GO:0000184">
    <property type="term" value="P:nuclear-transcribed mRNA catabolic process, nonsense-mediated decay"/>
    <property type="evidence" value="ECO:0007669"/>
    <property type="project" value="UniProtKB-KW"/>
</dbReference>
<keyword evidence="9" id="KW-0810">Translation regulation</keyword>
<evidence type="ECO:0000256" key="4">
    <source>
        <dbReference type="ARBA" id="ARBA00009548"/>
    </source>
</evidence>
<feature type="compositionally biased region" description="Polar residues" evidence="16">
    <location>
        <begin position="916"/>
        <end position="940"/>
    </location>
</feature>
<evidence type="ECO:0000256" key="15">
    <source>
        <dbReference type="ARBA" id="ARBA00023242"/>
    </source>
</evidence>
<reference evidence="18 19" key="1">
    <citation type="journal article" date="2012" name="Appl. Environ. Microbiol.">
        <title>Short-read sequencing for genomic analysis of the brown rot fungus Fibroporia radiculosa.</title>
        <authorList>
            <person name="Tang J.D."/>
            <person name="Perkins A.D."/>
            <person name="Sonstegard T.S."/>
            <person name="Schroeder S.G."/>
            <person name="Burgess S.C."/>
            <person name="Diehl S.V."/>
        </authorList>
    </citation>
    <scope>NUCLEOTIDE SEQUENCE [LARGE SCALE GENOMIC DNA]</scope>
    <source>
        <strain evidence="18 19">TFFH 294</strain>
    </source>
</reference>
<evidence type="ECO:0000256" key="14">
    <source>
        <dbReference type="ARBA" id="ARBA00023187"/>
    </source>
</evidence>
<dbReference type="GO" id="GO:0008380">
    <property type="term" value="P:RNA splicing"/>
    <property type="evidence" value="ECO:0007669"/>
    <property type="project" value="UniProtKB-KW"/>
</dbReference>
<evidence type="ECO:0000256" key="12">
    <source>
        <dbReference type="ARBA" id="ARBA00023002"/>
    </source>
</evidence>
<keyword evidence="13" id="KW-0866">Nonsense-mediated mRNA decay</keyword>
<dbReference type="GO" id="GO:0035145">
    <property type="term" value="C:exon-exon junction complex"/>
    <property type="evidence" value="ECO:0007669"/>
    <property type="project" value="InterPro"/>
</dbReference>
<organism evidence="18 19">
    <name type="scientific">Fibroporia radiculosa</name>
    <dbReference type="NCBI Taxonomy" id="599839"/>
    <lineage>
        <taxon>Eukaryota</taxon>
        <taxon>Fungi</taxon>
        <taxon>Dikarya</taxon>
        <taxon>Basidiomycota</taxon>
        <taxon>Agaricomycotina</taxon>
        <taxon>Agaricomycetes</taxon>
        <taxon>Polyporales</taxon>
        <taxon>Fibroporiaceae</taxon>
        <taxon>Fibroporia</taxon>
    </lineage>
</organism>
<protein>
    <recommendedName>
        <fullName evidence="17">Btz domain-containing protein</fullName>
    </recommendedName>
</protein>
<dbReference type="RefSeq" id="XP_012179462.1">
    <property type="nucleotide sequence ID" value="XM_012324072.1"/>
</dbReference>
<evidence type="ECO:0000256" key="10">
    <source>
        <dbReference type="ARBA" id="ARBA00022857"/>
    </source>
</evidence>
<dbReference type="InterPro" id="IPR018545">
    <property type="entry name" value="Btz_dom"/>
</dbReference>
<dbReference type="PANTHER" id="PTHR24320">
    <property type="entry name" value="RETINOL DEHYDROGENASE"/>
    <property type="match status" value="1"/>
</dbReference>
<feature type="compositionally biased region" description="Polar residues" evidence="16">
    <location>
        <begin position="711"/>
        <end position="722"/>
    </location>
</feature>
<dbReference type="GO" id="GO:0006397">
    <property type="term" value="P:mRNA processing"/>
    <property type="evidence" value="ECO:0007669"/>
    <property type="project" value="UniProtKB-KW"/>
</dbReference>
<evidence type="ECO:0000259" key="17">
    <source>
        <dbReference type="Pfam" id="PF09405"/>
    </source>
</evidence>
<evidence type="ECO:0000256" key="8">
    <source>
        <dbReference type="ARBA" id="ARBA00022816"/>
    </source>
</evidence>
<evidence type="ECO:0000313" key="18">
    <source>
        <dbReference type="EMBL" id="CCM00179.1"/>
    </source>
</evidence>
<feature type="compositionally biased region" description="Basic and acidic residues" evidence="16">
    <location>
        <begin position="554"/>
        <end position="565"/>
    </location>
</feature>
<dbReference type="Proteomes" id="UP000006352">
    <property type="component" value="Unassembled WGS sequence"/>
</dbReference>
<comment type="subcellular location">
    <subcellularLocation>
        <location evidence="2">Cytoplasm</location>
    </subcellularLocation>
    <subcellularLocation>
        <location evidence="1">Nucleus</location>
    </subcellularLocation>
</comment>
<keyword evidence="14" id="KW-0508">mRNA splicing</keyword>
<feature type="compositionally biased region" description="Acidic residues" evidence="16">
    <location>
        <begin position="407"/>
        <end position="423"/>
    </location>
</feature>
<feature type="compositionally biased region" description="Basic and acidic residues" evidence="16">
    <location>
        <begin position="941"/>
        <end position="955"/>
    </location>
</feature>
<dbReference type="OrthoDB" id="3361414at2759"/>
<evidence type="ECO:0000256" key="9">
    <source>
        <dbReference type="ARBA" id="ARBA00022845"/>
    </source>
</evidence>
<dbReference type="InParanoid" id="J4H1Q4"/>
<dbReference type="GO" id="GO:0006417">
    <property type="term" value="P:regulation of translation"/>
    <property type="evidence" value="ECO:0007669"/>
    <property type="project" value="UniProtKB-KW"/>
</dbReference>
<feature type="compositionally biased region" description="Polar residues" evidence="16">
    <location>
        <begin position="1167"/>
        <end position="1195"/>
    </location>
</feature>
<comment type="similarity">
    <text evidence="4">Belongs to the CASC3 family.</text>
</comment>
<dbReference type="STRING" id="599839.J4H1Q4"/>
<feature type="region of interest" description="Disordered" evidence="16">
    <location>
        <begin position="915"/>
        <end position="1018"/>
    </location>
</feature>
<feature type="region of interest" description="Disordered" evidence="16">
    <location>
        <begin position="376"/>
        <end position="479"/>
    </location>
</feature>
<feature type="compositionally biased region" description="Low complexity" evidence="16">
    <location>
        <begin position="724"/>
        <end position="736"/>
    </location>
</feature>
<evidence type="ECO:0000256" key="13">
    <source>
        <dbReference type="ARBA" id="ARBA00023161"/>
    </source>
</evidence>
<keyword evidence="15" id="KW-0539">Nucleus</keyword>
<dbReference type="Pfam" id="PF09405">
    <property type="entry name" value="Btz"/>
    <property type="match status" value="1"/>
</dbReference>
<dbReference type="GO" id="GO:0003729">
    <property type="term" value="F:mRNA binding"/>
    <property type="evidence" value="ECO:0007669"/>
    <property type="project" value="InterPro"/>
</dbReference>
<dbReference type="GO" id="GO:0051028">
    <property type="term" value="P:mRNA transport"/>
    <property type="evidence" value="ECO:0007669"/>
    <property type="project" value="UniProtKB-KW"/>
</dbReference>
<sequence>MYNVPLSILWPSNVWKFFRELYPSKPQWSADDIPDMTGKVVIVTGANAGLGLESVVALAARGAKVYATARSQEKGATALNRINARLSNMSQSTRGEVHFLCLELNDLNSVKAAVEEFLSKESRLHILLNNAGIMLPKEDKPINGIDLQFATNVLGPFAFTRLLLPTLLLTAKQSEEGTVRIVHLASIAHMAAPPGGIRFDAMSEGKIFHRYAQSKMGNIVFANEVARRYTDSGEYLNIAFKGGTRLIGAYQGLISVSISPGNVSTNLWRHQTSFFTWNTAVSKHPPAKGVLTQLYAATSPEVTREDAGIYFAPFGKRSTPFRTEVDDPALGMALWDWCEGQMKKQAHSPPVYSPLAFSSYPAHSIMVAPASSIVSKSTNTVGKSLSNSHARKTRPARRRGRAALGVESDEEIEREVTSDDNSDDDRSSVESESESESESFSDDARVNGRSEVVTPSTTQSPPPQINGHVPLKNGMQSKPINSGPFAAATDWADMVTAEHANGAEELPVIDFADLDQHGIDQPIIAGPHLRKTHRQGKRSLANRSSSAPPTSPPQRDDGLVDAHEDGEPEPVASTSDHLGGVHLSSRVRSQSARQAYQQRLETDPSFVPKVGEFWGHDDRLLDKDLRSLSGWWRGRWQTRGRGRGAFVMRGRASRGFYGGRAGPYGPIKSGDDEVDLSIPDAEIPPVEKTWTHDGFEEMKRRDEKRREVLQQRAQEQDGSQQHVRFGPQRGFAPRGRGGFFVPRGRGGFVRGGSPIGARASPIAHAAAGRPWFAMKPERMWTKQHEGFLYFDPALKPRPGQGPGFRVKLPGSGDHIIRGPPRSYPPSKVAFPVAGGGSQDGSGGHFVVRIPRPGKEKVSEDSNEIYPQNSLEAEPATTMAELSIEEVFTVRPNLVPNRRVDIPMLMPPPIVNVVSHAESSGVPSSPASIPMSQASTPTSSLRKAESNSRQHQRDQMELESPLVQPTSSSPSALLKETVLRRPSLSAEVPTSPVVPTEESSRPPPPTLPPLQTSFSPVPQTSPPYGSPYAFGPPVPPNMGMHQHGMSYELAAGRPYYFHQQTPPPMFTPRPMMHPHVHHHTVNAPYIPPHMFPHSTASQDFLPHSHTPPLGSFYDPTTGAPIFAPARQSSRIEIRAPTEVGESKKSTSRPSGLRVSMSSTESYPAPEDQQPSLEVSQDSEEATATSEAPLSEQPQTQVLEAPMPYPPYQQQYFYPETYAYQPYMDMSPQVMHYEMYSADHRPAPPPMIFY</sequence>
<feature type="compositionally biased region" description="Basic residues" evidence="16">
    <location>
        <begin position="389"/>
        <end position="401"/>
    </location>
</feature>
<keyword evidence="19" id="KW-1185">Reference proteome</keyword>
<dbReference type="AlphaFoldDB" id="J4H1Q4"/>
<feature type="compositionally biased region" description="Basic residues" evidence="16">
    <location>
        <begin position="528"/>
        <end position="537"/>
    </location>
</feature>
<evidence type="ECO:0000313" key="19">
    <source>
        <dbReference type="Proteomes" id="UP000006352"/>
    </source>
</evidence>
<dbReference type="EMBL" id="HE796970">
    <property type="protein sequence ID" value="CCM00179.1"/>
    <property type="molecule type" value="Genomic_DNA"/>
</dbReference>
<dbReference type="GO" id="GO:0016491">
    <property type="term" value="F:oxidoreductase activity"/>
    <property type="evidence" value="ECO:0007669"/>
    <property type="project" value="UniProtKB-KW"/>
</dbReference>
<feature type="compositionally biased region" description="Basic and acidic residues" evidence="16">
    <location>
        <begin position="1128"/>
        <end position="1143"/>
    </location>
</feature>
<accession>J4H1Q4</accession>
<feature type="region of interest" description="Disordered" evidence="16">
    <location>
        <begin position="1123"/>
        <end position="1195"/>
    </location>
</feature>
<keyword evidence="8" id="KW-0509">mRNA transport</keyword>
<evidence type="ECO:0000256" key="16">
    <source>
        <dbReference type="SAM" id="MobiDB-lite"/>
    </source>
</evidence>
<dbReference type="GO" id="GO:0005737">
    <property type="term" value="C:cytoplasm"/>
    <property type="evidence" value="ECO:0007669"/>
    <property type="project" value="UniProtKB-SubCell"/>
</dbReference>
<dbReference type="GeneID" id="24095090"/>
<evidence type="ECO:0000256" key="7">
    <source>
        <dbReference type="ARBA" id="ARBA00022664"/>
    </source>
</evidence>
<feature type="domain" description="Btz" evidence="17">
    <location>
        <begin position="586"/>
        <end position="715"/>
    </location>
</feature>
<dbReference type="SUPFAM" id="SSF51735">
    <property type="entry name" value="NAD(P)-binding Rossmann-fold domains"/>
    <property type="match status" value="1"/>
</dbReference>
<keyword evidence="12" id="KW-0560">Oxidoreductase</keyword>
<evidence type="ECO:0000256" key="11">
    <source>
        <dbReference type="ARBA" id="ARBA00022884"/>
    </source>
</evidence>
<keyword evidence="7" id="KW-0507">mRNA processing</keyword>
<name>J4H1Q4_9APHY</name>
<dbReference type="PANTHER" id="PTHR24320:SF236">
    <property type="entry name" value="SHORT-CHAIN DEHYDROGENASE-RELATED"/>
    <property type="match status" value="1"/>
</dbReference>
<evidence type="ECO:0000256" key="3">
    <source>
        <dbReference type="ARBA" id="ARBA00006484"/>
    </source>
</evidence>
<proteinExistence type="inferred from homology"/>
<keyword evidence="6" id="KW-0963">Cytoplasm</keyword>
<evidence type="ECO:0000256" key="5">
    <source>
        <dbReference type="ARBA" id="ARBA00022448"/>
    </source>
</evidence>
<evidence type="ECO:0000256" key="6">
    <source>
        <dbReference type="ARBA" id="ARBA00022490"/>
    </source>
</evidence>
<dbReference type="Gene3D" id="3.40.50.720">
    <property type="entry name" value="NAD(P)-binding Rossmann-like Domain"/>
    <property type="match status" value="1"/>
</dbReference>
<comment type="similarity">
    <text evidence="3">Belongs to the short-chain dehydrogenases/reductases (SDR) family.</text>
</comment>